<evidence type="ECO:0000313" key="2">
    <source>
        <dbReference type="EMBL" id="SMG55154.1"/>
    </source>
</evidence>
<name>A0A1X7LNS0_9BACL</name>
<evidence type="ECO:0000256" key="1">
    <source>
        <dbReference type="SAM" id="MobiDB-lite"/>
    </source>
</evidence>
<dbReference type="NCBIfam" id="TIGR03090">
    <property type="entry name" value="SASP_tlp"/>
    <property type="match status" value="1"/>
</dbReference>
<dbReference type="Proteomes" id="UP000193834">
    <property type="component" value="Unassembled WGS sequence"/>
</dbReference>
<reference evidence="2 3" key="1">
    <citation type="submission" date="2017-04" db="EMBL/GenBank/DDBJ databases">
        <authorList>
            <person name="Afonso C.L."/>
            <person name="Miller P.J."/>
            <person name="Scott M.A."/>
            <person name="Spackman E."/>
            <person name="Goraichik I."/>
            <person name="Dimitrov K.M."/>
            <person name="Suarez D.L."/>
            <person name="Swayne D.E."/>
        </authorList>
    </citation>
    <scope>NUCLEOTIDE SEQUENCE [LARGE SCALE GENOMIC DNA]</scope>
    <source>
        <strain evidence="2 3">11</strain>
    </source>
</reference>
<dbReference type="Pfam" id="PF19824">
    <property type="entry name" value="Tlp"/>
    <property type="match status" value="1"/>
</dbReference>
<dbReference type="AlphaFoldDB" id="A0A1X7LNS0"/>
<dbReference type="RefSeq" id="WP_085496925.1">
    <property type="nucleotide sequence ID" value="NZ_FXAZ01000006.1"/>
</dbReference>
<proteinExistence type="inferred from homology"/>
<protein>
    <submittedName>
        <fullName evidence="2">Small acid-soluble spore protein (Thioredoxin-like protein)</fullName>
    </submittedName>
</protein>
<gene>
    <name evidence="2" type="ORF">SAMN06295960_3826</name>
</gene>
<feature type="compositionally biased region" description="Polar residues" evidence="1">
    <location>
        <begin position="56"/>
        <end position="65"/>
    </location>
</feature>
<evidence type="ECO:0000313" key="3">
    <source>
        <dbReference type="Proteomes" id="UP000193834"/>
    </source>
</evidence>
<dbReference type="InterPro" id="IPR017524">
    <property type="entry name" value="SASP_thioredoxin-like"/>
</dbReference>
<keyword evidence="3" id="KW-1185">Reference proteome</keyword>
<accession>A0A1X7LNS0</accession>
<dbReference type="OrthoDB" id="1799076at2"/>
<feature type="compositionally biased region" description="Basic and acidic residues" evidence="1">
    <location>
        <begin position="45"/>
        <end position="55"/>
    </location>
</feature>
<dbReference type="STRING" id="1852522.SAMN06295960_3826"/>
<sequence length="71" mass="8142">MAKPDDRSNNAERIQNTIANTVKKVQDTADYLNEHASEISGEEINQLKHKNENRKQAISSLKQEYQDEANQ</sequence>
<dbReference type="EMBL" id="FXAZ01000006">
    <property type="protein sequence ID" value="SMG55154.1"/>
    <property type="molecule type" value="Genomic_DNA"/>
</dbReference>
<feature type="region of interest" description="Disordered" evidence="1">
    <location>
        <begin position="42"/>
        <end position="71"/>
    </location>
</feature>
<organism evidence="2 3">
    <name type="scientific">Paenibacillus aquistagni</name>
    <dbReference type="NCBI Taxonomy" id="1852522"/>
    <lineage>
        <taxon>Bacteria</taxon>
        <taxon>Bacillati</taxon>
        <taxon>Bacillota</taxon>
        <taxon>Bacilli</taxon>
        <taxon>Bacillales</taxon>
        <taxon>Paenibacillaceae</taxon>
        <taxon>Paenibacillus</taxon>
    </lineage>
</organism>
<dbReference type="HAMAP" id="MF_01506">
    <property type="entry name" value="Tlp"/>
    <property type="match status" value="1"/>
</dbReference>